<dbReference type="AlphaFoldDB" id="A0A3M7P1I9"/>
<proteinExistence type="predicted"/>
<dbReference type="Proteomes" id="UP000276133">
    <property type="component" value="Unassembled WGS sequence"/>
</dbReference>
<dbReference type="EMBL" id="REGN01014196">
    <property type="protein sequence ID" value="RMZ92933.1"/>
    <property type="molecule type" value="Genomic_DNA"/>
</dbReference>
<keyword evidence="2" id="KW-1185">Reference proteome</keyword>
<sequence>MYKQRDNIKKREIRKLKLDEPFNNLSKRLVLMLPHYSKFFNVTNHQLDFLNKKLHINKNNEKFIVKLANKKAECWDPDTKVAKNFKNRDLVHINRGTFGRADIWPVNKTII</sequence>
<comment type="caution">
    <text evidence="1">The sequence shown here is derived from an EMBL/GenBank/DDBJ whole genome shotgun (WGS) entry which is preliminary data.</text>
</comment>
<reference evidence="1 2" key="1">
    <citation type="journal article" date="2018" name="Sci. Rep.">
        <title>Genomic signatures of local adaptation to the degree of environmental predictability in rotifers.</title>
        <authorList>
            <person name="Franch-Gras L."/>
            <person name="Hahn C."/>
            <person name="Garcia-Roger E.M."/>
            <person name="Carmona M.J."/>
            <person name="Serra M."/>
            <person name="Gomez A."/>
        </authorList>
    </citation>
    <scope>NUCLEOTIDE SEQUENCE [LARGE SCALE GENOMIC DNA]</scope>
    <source>
        <strain evidence="1">HYR1</strain>
    </source>
</reference>
<protein>
    <submittedName>
        <fullName evidence="1">Uncharacterized protein</fullName>
    </submittedName>
</protein>
<name>A0A3M7P1I9_BRAPC</name>
<accession>A0A3M7P1I9</accession>
<gene>
    <name evidence="1" type="ORF">BpHYR1_042217</name>
</gene>
<evidence type="ECO:0000313" key="2">
    <source>
        <dbReference type="Proteomes" id="UP000276133"/>
    </source>
</evidence>
<organism evidence="1 2">
    <name type="scientific">Brachionus plicatilis</name>
    <name type="common">Marine rotifer</name>
    <name type="synonym">Brachionus muelleri</name>
    <dbReference type="NCBI Taxonomy" id="10195"/>
    <lineage>
        <taxon>Eukaryota</taxon>
        <taxon>Metazoa</taxon>
        <taxon>Spiralia</taxon>
        <taxon>Gnathifera</taxon>
        <taxon>Rotifera</taxon>
        <taxon>Eurotatoria</taxon>
        <taxon>Monogononta</taxon>
        <taxon>Pseudotrocha</taxon>
        <taxon>Ploima</taxon>
        <taxon>Brachionidae</taxon>
        <taxon>Brachionus</taxon>
    </lineage>
</organism>
<evidence type="ECO:0000313" key="1">
    <source>
        <dbReference type="EMBL" id="RMZ92933.1"/>
    </source>
</evidence>